<dbReference type="Pfam" id="PF21982">
    <property type="entry name" value="RecX_HTH1"/>
    <property type="match status" value="1"/>
</dbReference>
<dbReference type="InterPro" id="IPR053924">
    <property type="entry name" value="RecX_HTH_2nd"/>
</dbReference>
<dbReference type="InterPro" id="IPR053925">
    <property type="entry name" value="RecX_HTH_3rd"/>
</dbReference>
<dbReference type="InterPro" id="IPR036388">
    <property type="entry name" value="WH-like_DNA-bd_sf"/>
</dbReference>
<proteinExistence type="inferred from homology"/>
<evidence type="ECO:0000313" key="9">
    <source>
        <dbReference type="EMBL" id="PIU41765.1"/>
    </source>
</evidence>
<protein>
    <recommendedName>
        <fullName evidence="3 5">Regulatory protein RecX</fullName>
    </recommendedName>
</protein>
<organism evidence="9 10">
    <name type="scientific">Candidatus Aquitaenariimonas noxiae</name>
    <dbReference type="NCBI Taxonomy" id="1974741"/>
    <lineage>
        <taxon>Bacteria</taxon>
        <taxon>Pseudomonadati</taxon>
        <taxon>Candidatus Omnitrophota</taxon>
        <taxon>Candidatus Aquitaenariimonas</taxon>
    </lineage>
</organism>
<reference evidence="9 10" key="1">
    <citation type="submission" date="2017-09" db="EMBL/GenBank/DDBJ databases">
        <title>Depth-based differentiation of microbial function through sediment-hosted aquifers and enrichment of novel symbionts in the deep terrestrial subsurface.</title>
        <authorList>
            <person name="Probst A.J."/>
            <person name="Ladd B."/>
            <person name="Jarett J.K."/>
            <person name="Geller-Mcgrath D.E."/>
            <person name="Sieber C.M."/>
            <person name="Emerson J.B."/>
            <person name="Anantharaman K."/>
            <person name="Thomas B.C."/>
            <person name="Malmstrom R."/>
            <person name="Stieglmeier M."/>
            <person name="Klingl A."/>
            <person name="Woyke T."/>
            <person name="Ryan C.M."/>
            <person name="Banfield J.F."/>
        </authorList>
    </citation>
    <scope>NUCLEOTIDE SEQUENCE [LARGE SCALE GENOMIC DNA]</scope>
    <source>
        <strain evidence="9">CG07_land_8_20_14_0_80_42_15</strain>
    </source>
</reference>
<dbReference type="GO" id="GO:0006282">
    <property type="term" value="P:regulation of DNA repair"/>
    <property type="evidence" value="ECO:0007669"/>
    <property type="project" value="UniProtKB-UniRule"/>
</dbReference>
<dbReference type="Pfam" id="PF21981">
    <property type="entry name" value="RecX_HTH3"/>
    <property type="match status" value="1"/>
</dbReference>
<feature type="domain" description="RecX first three-helical" evidence="8">
    <location>
        <begin position="15"/>
        <end position="49"/>
    </location>
</feature>
<dbReference type="GO" id="GO:0005737">
    <property type="term" value="C:cytoplasm"/>
    <property type="evidence" value="ECO:0007669"/>
    <property type="project" value="UniProtKB-SubCell"/>
</dbReference>
<comment type="function">
    <text evidence="5">Modulates RecA activity.</text>
</comment>
<evidence type="ECO:0000256" key="2">
    <source>
        <dbReference type="ARBA" id="ARBA00009695"/>
    </source>
</evidence>
<comment type="similarity">
    <text evidence="2 5">Belongs to the RecX family.</text>
</comment>
<evidence type="ECO:0000259" key="8">
    <source>
        <dbReference type="Pfam" id="PF21982"/>
    </source>
</evidence>
<keyword evidence="4 5" id="KW-0963">Cytoplasm</keyword>
<evidence type="ECO:0000256" key="4">
    <source>
        <dbReference type="ARBA" id="ARBA00022490"/>
    </source>
</evidence>
<sequence length="157" mass="18652">MQLDPDFKQALGFSYQLLSYRPRSIYEIRIKLEEKGYKGELIDKVIERLKGLHYLDDKNFAKFWVEAKMKLKPVGSMILKRDLEERGIEEALIGEAIKDKETDYDEFKTAYDVAEAKLATYGKIHKLKAMKRIYDYLVRRGFKFDIIRQVLDELFKK</sequence>
<name>A0A2J0KTN6_9BACT</name>
<dbReference type="PANTHER" id="PTHR33602">
    <property type="entry name" value="REGULATORY PROTEIN RECX FAMILY PROTEIN"/>
    <property type="match status" value="1"/>
</dbReference>
<comment type="subcellular location">
    <subcellularLocation>
        <location evidence="1 5">Cytoplasm</location>
    </subcellularLocation>
</comment>
<comment type="caution">
    <text evidence="9">The sequence shown here is derived from an EMBL/GenBank/DDBJ whole genome shotgun (WGS) entry which is preliminary data.</text>
</comment>
<evidence type="ECO:0000256" key="1">
    <source>
        <dbReference type="ARBA" id="ARBA00004496"/>
    </source>
</evidence>
<dbReference type="AlphaFoldDB" id="A0A2J0KTN6"/>
<evidence type="ECO:0000259" key="6">
    <source>
        <dbReference type="Pfam" id="PF02631"/>
    </source>
</evidence>
<dbReference type="Gene3D" id="1.10.10.10">
    <property type="entry name" value="Winged helix-like DNA-binding domain superfamily/Winged helix DNA-binding domain"/>
    <property type="match status" value="3"/>
</dbReference>
<evidence type="ECO:0000256" key="5">
    <source>
        <dbReference type="HAMAP-Rule" id="MF_01114"/>
    </source>
</evidence>
<dbReference type="EMBL" id="PEWV01000035">
    <property type="protein sequence ID" value="PIU41765.1"/>
    <property type="molecule type" value="Genomic_DNA"/>
</dbReference>
<accession>A0A2J0KTN6</accession>
<evidence type="ECO:0000256" key="3">
    <source>
        <dbReference type="ARBA" id="ARBA00018111"/>
    </source>
</evidence>
<evidence type="ECO:0000313" key="10">
    <source>
        <dbReference type="Proteomes" id="UP000230052"/>
    </source>
</evidence>
<gene>
    <name evidence="5" type="primary">recX</name>
    <name evidence="9" type="ORF">COS99_03720</name>
</gene>
<dbReference type="InterPro" id="IPR003783">
    <property type="entry name" value="Regulatory_RecX"/>
</dbReference>
<dbReference type="Pfam" id="PF02631">
    <property type="entry name" value="RecX_HTH2"/>
    <property type="match status" value="1"/>
</dbReference>
<dbReference type="HAMAP" id="MF_01114">
    <property type="entry name" value="RecX"/>
    <property type="match status" value="1"/>
</dbReference>
<evidence type="ECO:0000259" key="7">
    <source>
        <dbReference type="Pfam" id="PF21981"/>
    </source>
</evidence>
<dbReference type="PANTHER" id="PTHR33602:SF1">
    <property type="entry name" value="REGULATORY PROTEIN RECX FAMILY PROTEIN"/>
    <property type="match status" value="1"/>
</dbReference>
<dbReference type="InterPro" id="IPR053926">
    <property type="entry name" value="RecX_HTH_1st"/>
</dbReference>
<feature type="domain" description="RecX second three-helical" evidence="6">
    <location>
        <begin position="56"/>
        <end position="96"/>
    </location>
</feature>
<dbReference type="Proteomes" id="UP000230052">
    <property type="component" value="Unassembled WGS sequence"/>
</dbReference>
<feature type="domain" description="RecX third three-helical" evidence="7">
    <location>
        <begin position="105"/>
        <end position="151"/>
    </location>
</feature>